<dbReference type="PANTHER" id="PTHR10231">
    <property type="entry name" value="NUCLEOTIDE-SUGAR TRANSMEMBRANE TRANSPORTER"/>
    <property type="match status" value="1"/>
</dbReference>
<dbReference type="FunFam" id="1.10.3730.20:FF:000037">
    <property type="entry name" value="Nucleotide Sugar TransPorter family"/>
    <property type="match status" value="1"/>
</dbReference>
<evidence type="ECO:0000259" key="10">
    <source>
        <dbReference type="Pfam" id="PF00149"/>
    </source>
</evidence>
<dbReference type="Pfam" id="PF04142">
    <property type="entry name" value="Nuc_sug_transp"/>
    <property type="match status" value="1"/>
</dbReference>
<dbReference type="EMBL" id="JAUCMV010000003">
    <property type="protein sequence ID" value="KAK0411810.1"/>
    <property type="molecule type" value="Genomic_DNA"/>
</dbReference>
<keyword evidence="5 9" id="KW-0812">Transmembrane</keyword>
<evidence type="ECO:0000256" key="3">
    <source>
        <dbReference type="ARBA" id="ARBA00022448"/>
    </source>
</evidence>
<dbReference type="GO" id="GO:0016787">
    <property type="term" value="F:hydrolase activity"/>
    <property type="evidence" value="ECO:0007669"/>
    <property type="project" value="InterPro"/>
</dbReference>
<dbReference type="SUPFAM" id="SSF103481">
    <property type="entry name" value="Multidrug resistance efflux transporter EmrE"/>
    <property type="match status" value="1"/>
</dbReference>
<organism evidence="11 12">
    <name type="scientific">Steinernema hermaphroditum</name>
    <dbReference type="NCBI Taxonomy" id="289476"/>
    <lineage>
        <taxon>Eukaryota</taxon>
        <taxon>Metazoa</taxon>
        <taxon>Ecdysozoa</taxon>
        <taxon>Nematoda</taxon>
        <taxon>Chromadorea</taxon>
        <taxon>Rhabditida</taxon>
        <taxon>Tylenchina</taxon>
        <taxon>Panagrolaimomorpha</taxon>
        <taxon>Strongyloidoidea</taxon>
        <taxon>Steinernematidae</taxon>
        <taxon>Steinernema</taxon>
    </lineage>
</organism>
<feature type="transmembrane region" description="Helical" evidence="9">
    <location>
        <begin position="165"/>
        <end position="183"/>
    </location>
</feature>
<dbReference type="InterPro" id="IPR037185">
    <property type="entry name" value="EmrE-like"/>
</dbReference>
<dbReference type="Proteomes" id="UP001175271">
    <property type="component" value="Unassembled WGS sequence"/>
</dbReference>
<dbReference type="InterPro" id="IPR007271">
    <property type="entry name" value="Nuc_sug_transpt"/>
</dbReference>
<comment type="similarity">
    <text evidence="2">Belongs to the nucleotide-sugar transporter family. SLC35A subfamily.</text>
</comment>
<evidence type="ECO:0000256" key="8">
    <source>
        <dbReference type="ARBA" id="ARBA00023136"/>
    </source>
</evidence>
<keyword evidence="3" id="KW-0813">Transport</keyword>
<dbReference type="AlphaFoldDB" id="A0AA39HUN0"/>
<feature type="transmembrane region" description="Helical" evidence="9">
    <location>
        <begin position="288"/>
        <end position="306"/>
    </location>
</feature>
<evidence type="ECO:0000256" key="2">
    <source>
        <dbReference type="ARBA" id="ARBA00009976"/>
    </source>
</evidence>
<keyword evidence="6 9" id="KW-1133">Transmembrane helix</keyword>
<feature type="transmembrane region" description="Helical" evidence="9">
    <location>
        <begin position="250"/>
        <end position="268"/>
    </location>
</feature>
<reference evidence="11" key="1">
    <citation type="submission" date="2023-06" db="EMBL/GenBank/DDBJ databases">
        <title>Genomic analysis of the entomopathogenic nematode Steinernema hermaphroditum.</title>
        <authorList>
            <person name="Schwarz E.M."/>
            <person name="Heppert J.K."/>
            <person name="Baniya A."/>
            <person name="Schwartz H.T."/>
            <person name="Tan C.-H."/>
            <person name="Antoshechkin I."/>
            <person name="Sternberg P.W."/>
            <person name="Goodrich-Blair H."/>
            <person name="Dillman A.R."/>
        </authorList>
    </citation>
    <scope>NUCLEOTIDE SEQUENCE</scope>
    <source>
        <strain evidence="11">PS9179</strain>
        <tissue evidence="11">Whole animal</tissue>
    </source>
</reference>
<dbReference type="InterPro" id="IPR004843">
    <property type="entry name" value="Calcineurin-like_PHP"/>
</dbReference>
<feature type="transmembrane region" description="Helical" evidence="9">
    <location>
        <begin position="65"/>
        <end position="87"/>
    </location>
</feature>
<feature type="transmembrane region" description="Helical" evidence="9">
    <location>
        <begin position="137"/>
        <end position="158"/>
    </location>
</feature>
<feature type="transmembrane region" description="Helical" evidence="9">
    <location>
        <begin position="218"/>
        <end position="238"/>
    </location>
</feature>
<dbReference type="Gene3D" id="3.60.21.10">
    <property type="match status" value="1"/>
</dbReference>
<dbReference type="GO" id="GO:0015165">
    <property type="term" value="F:pyrimidine nucleotide-sugar transmembrane transporter activity"/>
    <property type="evidence" value="ECO:0007669"/>
    <property type="project" value="InterPro"/>
</dbReference>
<dbReference type="CDD" id="cd07379">
    <property type="entry name" value="MPP_239FB"/>
    <property type="match status" value="1"/>
</dbReference>
<feature type="transmembrane region" description="Helical" evidence="9">
    <location>
        <begin position="340"/>
        <end position="359"/>
    </location>
</feature>
<proteinExistence type="inferred from homology"/>
<evidence type="ECO:0000313" key="11">
    <source>
        <dbReference type="EMBL" id="KAK0411810.1"/>
    </source>
</evidence>
<evidence type="ECO:0000256" key="9">
    <source>
        <dbReference type="SAM" id="Phobius"/>
    </source>
</evidence>
<keyword evidence="12" id="KW-1185">Reference proteome</keyword>
<dbReference type="GO" id="GO:0000139">
    <property type="term" value="C:Golgi membrane"/>
    <property type="evidence" value="ECO:0007669"/>
    <property type="project" value="UniProtKB-SubCell"/>
</dbReference>
<dbReference type="NCBIfam" id="TIGR00803">
    <property type="entry name" value="nst"/>
    <property type="match status" value="1"/>
</dbReference>
<protein>
    <recommendedName>
        <fullName evidence="10">Calcineurin-like phosphoesterase domain-containing protein</fullName>
    </recommendedName>
</protein>
<keyword evidence="4" id="KW-0762">Sugar transport</keyword>
<comment type="caution">
    <text evidence="11">The sequence shown here is derived from an EMBL/GenBank/DDBJ whole genome shotgun (WGS) entry which is preliminary data.</text>
</comment>
<evidence type="ECO:0000256" key="7">
    <source>
        <dbReference type="ARBA" id="ARBA00023034"/>
    </source>
</evidence>
<dbReference type="Pfam" id="PF00149">
    <property type="entry name" value="Metallophos"/>
    <property type="match status" value="1"/>
</dbReference>
<evidence type="ECO:0000256" key="4">
    <source>
        <dbReference type="ARBA" id="ARBA00022597"/>
    </source>
</evidence>
<name>A0AA39HUN0_9BILA</name>
<evidence type="ECO:0000256" key="6">
    <source>
        <dbReference type="ARBA" id="ARBA00022989"/>
    </source>
</evidence>
<keyword evidence="7" id="KW-0333">Golgi apparatus</keyword>
<accession>A0AA39HUN0</accession>
<evidence type="ECO:0000256" key="5">
    <source>
        <dbReference type="ARBA" id="ARBA00022692"/>
    </source>
</evidence>
<dbReference type="InterPro" id="IPR029052">
    <property type="entry name" value="Metallo-depent_PP-like"/>
</dbReference>
<keyword evidence="8 9" id="KW-0472">Membrane</keyword>
<feature type="domain" description="Calcineurin-like phosphoesterase" evidence="10">
    <location>
        <begin position="449"/>
        <end position="641"/>
    </location>
</feature>
<evidence type="ECO:0000256" key="1">
    <source>
        <dbReference type="ARBA" id="ARBA00004653"/>
    </source>
</evidence>
<dbReference type="SUPFAM" id="SSF56300">
    <property type="entry name" value="Metallo-dependent phosphatases"/>
    <property type="match status" value="1"/>
</dbReference>
<feature type="transmembrane region" description="Helical" evidence="9">
    <location>
        <begin position="34"/>
        <end position="53"/>
    </location>
</feature>
<evidence type="ECO:0000313" key="12">
    <source>
        <dbReference type="Proteomes" id="UP001175271"/>
    </source>
</evidence>
<sequence>MPPTKLESETAKTDEMVAAGEEVRTRQSRHKDLIIKYASLIILVVQNASYVLLLRYVRTRKMPMFLSTVAVFQTEVVKLVTCLIIFTMEQKSLQRAAKALYHHLIVNWLDTLKVGVPAFVYVVQNVLLYYAVSNLDAATYMVTYQLKILTTAIFTVTILRRKISFLQWVALVLLFTGVAIVQLNKDEKSPVALNQTEALMKTTVATVTETAERVQHPFFGLVAVIVACFLSGFAGIYFEKILKGSDVSLWMRNIQLALLSLPCGLGAIMVKDGGKVLEYGMMQGFDIVVWGTVVLGAVGGLVVAVVMKYADNILKAFATSIAIIVSCVASAFLFSFSPTLMFLAGTGLVIAAVFVYSLFPYRAKTYEATPKEIKEDEREKTRGPLLNDEAVVVNTVTLNYDAMDKVIVRADPLSNKPVELWKKYLRQGRICEPAKTLRLDAPIYENKVRFVCISDTHEKLGEILDLVPDGDVLIHAGDFTNYGDVGEVIKFNAEIGKLPHKYKIVIAGNHELGFEDGEDMNERQLAGLNMLGIKKAYEMLTNCIYLCDQTVDVFGIKVYGTPWHPMPGYSFYRPRGQALLHKWNLIPPKTDVLVTHTPPLGHGDFNSWQKCDGLLAGCAELLNTVEMRVKPKYHVFGHIHQMRGATTNGTTTFINASICDHKLRSEYDPIIFDLPLPPGRSKDEF</sequence>
<feature type="transmembrane region" description="Helical" evidence="9">
    <location>
        <begin position="313"/>
        <end position="334"/>
    </location>
</feature>
<feature type="transmembrane region" description="Helical" evidence="9">
    <location>
        <begin position="108"/>
        <end position="131"/>
    </location>
</feature>
<comment type="subcellular location">
    <subcellularLocation>
        <location evidence="1">Golgi apparatus membrane</location>
        <topology evidence="1">Multi-pass membrane protein</topology>
    </subcellularLocation>
</comment>
<gene>
    <name evidence="11" type="ORF">QR680_005858</name>
</gene>